<evidence type="ECO:0000313" key="2">
    <source>
        <dbReference type="EMBL" id="SFP66836.1"/>
    </source>
</evidence>
<dbReference type="AlphaFoldDB" id="A0A1I5S985"/>
<accession>A0A1I5S985</accession>
<proteinExistence type="predicted"/>
<dbReference type="EMBL" id="FOXC01000040">
    <property type="protein sequence ID" value="SFP66836.1"/>
    <property type="molecule type" value="Genomic_DNA"/>
</dbReference>
<reference evidence="2 3" key="1">
    <citation type="submission" date="2016-10" db="EMBL/GenBank/DDBJ databases">
        <authorList>
            <person name="de Groot N.N."/>
        </authorList>
    </citation>
    <scope>NUCLEOTIDE SEQUENCE [LARGE SCALE GENOMIC DNA]</scope>
    <source>
        <strain evidence="2 3">DSM 17073</strain>
    </source>
</reference>
<protein>
    <submittedName>
        <fullName evidence="2">Uncharacterized protein</fullName>
    </submittedName>
</protein>
<keyword evidence="4" id="KW-1185">Reference proteome</keyword>
<dbReference type="Proteomes" id="UP000321547">
    <property type="component" value="Unassembled WGS sequence"/>
</dbReference>
<evidence type="ECO:0000313" key="1">
    <source>
        <dbReference type="EMBL" id="GEM02709.1"/>
    </source>
</evidence>
<dbReference type="RefSeq" id="WP_089833441.1">
    <property type="nucleotide sequence ID" value="NZ_BJWI01000053.1"/>
</dbReference>
<evidence type="ECO:0000313" key="4">
    <source>
        <dbReference type="Proteomes" id="UP000321547"/>
    </source>
</evidence>
<dbReference type="EMBL" id="BJWI01000053">
    <property type="protein sequence ID" value="GEM02709.1"/>
    <property type="molecule type" value="Genomic_DNA"/>
</dbReference>
<organism evidence="2 3">
    <name type="scientific">Halolactibacillus halophilus</name>
    <dbReference type="NCBI Taxonomy" id="306540"/>
    <lineage>
        <taxon>Bacteria</taxon>
        <taxon>Bacillati</taxon>
        <taxon>Bacillota</taxon>
        <taxon>Bacilli</taxon>
        <taxon>Bacillales</taxon>
        <taxon>Bacillaceae</taxon>
        <taxon>Halolactibacillus</taxon>
    </lineage>
</organism>
<reference evidence="1 4" key="2">
    <citation type="submission" date="2019-07" db="EMBL/GenBank/DDBJ databases">
        <title>Whole genome shotgun sequence of Halolactibacillus halophilus NBRC 100868.</title>
        <authorList>
            <person name="Hosoyama A."/>
            <person name="Uohara A."/>
            <person name="Ohji S."/>
            <person name="Ichikawa N."/>
        </authorList>
    </citation>
    <scope>NUCLEOTIDE SEQUENCE [LARGE SCALE GENOMIC DNA]</scope>
    <source>
        <strain evidence="1 4">NBRC 100868</strain>
    </source>
</reference>
<dbReference type="OrthoDB" id="2364035at2"/>
<gene>
    <name evidence="1" type="ORF">HHA03_22410</name>
    <name evidence="2" type="ORF">SAMN05421839_1407</name>
</gene>
<dbReference type="Proteomes" id="UP000242243">
    <property type="component" value="Unassembled WGS sequence"/>
</dbReference>
<name>A0A1I5S985_9BACI</name>
<sequence length="221" mass="24315">MKKITKELLIVSMVLTLFIGGFSTSVSASVSINKQQKEIPQQVTNNEISLILSDDLIKQVNQYIEVKNKRFKISNQQKLKEEIGTKQFQIVKSQVKIANKQLSDFHKNDLTVEGNVVSNKFSIDVKDNTIFYRASAIEGKDDIKVYWWGCKIWLSKTTVRKILNVGSAGGSAALGAKIGAVPGAVAGAVVGSVLSEFVTPSAARAIWIRHNWVIVSGFGFQ</sequence>
<evidence type="ECO:0000313" key="3">
    <source>
        <dbReference type="Proteomes" id="UP000242243"/>
    </source>
</evidence>